<name>A0AAV7WU62_PLEWA</name>
<organism evidence="1 2">
    <name type="scientific">Pleurodeles waltl</name>
    <name type="common">Iberian ribbed newt</name>
    <dbReference type="NCBI Taxonomy" id="8319"/>
    <lineage>
        <taxon>Eukaryota</taxon>
        <taxon>Metazoa</taxon>
        <taxon>Chordata</taxon>
        <taxon>Craniata</taxon>
        <taxon>Vertebrata</taxon>
        <taxon>Euteleostomi</taxon>
        <taxon>Amphibia</taxon>
        <taxon>Batrachia</taxon>
        <taxon>Caudata</taxon>
        <taxon>Salamandroidea</taxon>
        <taxon>Salamandridae</taxon>
        <taxon>Pleurodelinae</taxon>
        <taxon>Pleurodeles</taxon>
    </lineage>
</organism>
<dbReference type="Proteomes" id="UP001066276">
    <property type="component" value="Chromosome 1_1"/>
</dbReference>
<dbReference type="EMBL" id="JANPWB010000001">
    <property type="protein sequence ID" value="KAJ1217642.1"/>
    <property type="molecule type" value="Genomic_DNA"/>
</dbReference>
<proteinExistence type="predicted"/>
<reference evidence="1" key="1">
    <citation type="journal article" date="2022" name="bioRxiv">
        <title>Sequencing and chromosome-scale assembly of the giantPleurodeles waltlgenome.</title>
        <authorList>
            <person name="Brown T."/>
            <person name="Elewa A."/>
            <person name="Iarovenko S."/>
            <person name="Subramanian E."/>
            <person name="Araus A.J."/>
            <person name="Petzold A."/>
            <person name="Susuki M."/>
            <person name="Suzuki K.-i.T."/>
            <person name="Hayashi T."/>
            <person name="Toyoda A."/>
            <person name="Oliveira C."/>
            <person name="Osipova E."/>
            <person name="Leigh N.D."/>
            <person name="Simon A."/>
            <person name="Yun M.H."/>
        </authorList>
    </citation>
    <scope>NUCLEOTIDE SEQUENCE</scope>
    <source>
        <strain evidence="1">20211129_DDA</strain>
        <tissue evidence="1">Liver</tissue>
    </source>
</reference>
<keyword evidence="2" id="KW-1185">Reference proteome</keyword>
<sequence length="90" mass="10553">MELCALSKYDTIQHRMTDERKVHEAASERGHWSLLLCWRCTHRVAFSGLEVSYGWKKTYYLKRQYPLKRRELADLLSVTLGSAAQSSVKY</sequence>
<accession>A0AAV7WU62</accession>
<dbReference type="AlphaFoldDB" id="A0AAV7WU62"/>
<comment type="caution">
    <text evidence="1">The sequence shown here is derived from an EMBL/GenBank/DDBJ whole genome shotgun (WGS) entry which is preliminary data.</text>
</comment>
<evidence type="ECO:0000313" key="1">
    <source>
        <dbReference type="EMBL" id="KAJ1217642.1"/>
    </source>
</evidence>
<protein>
    <submittedName>
        <fullName evidence="1">Uncharacterized protein</fullName>
    </submittedName>
</protein>
<gene>
    <name evidence="1" type="ORF">NDU88_005235</name>
</gene>
<evidence type="ECO:0000313" key="2">
    <source>
        <dbReference type="Proteomes" id="UP001066276"/>
    </source>
</evidence>